<dbReference type="InterPro" id="IPR002656">
    <property type="entry name" value="Acyl_transf_3_dom"/>
</dbReference>
<feature type="transmembrane region" description="Helical" evidence="1">
    <location>
        <begin position="289"/>
        <end position="309"/>
    </location>
</feature>
<dbReference type="InterPro" id="IPR050879">
    <property type="entry name" value="Acyltransferase_3"/>
</dbReference>
<dbReference type="Pfam" id="PF01757">
    <property type="entry name" value="Acyl_transf_3"/>
    <property type="match status" value="1"/>
</dbReference>
<dbReference type="RefSeq" id="WP_191630539.1">
    <property type="nucleotide sequence ID" value="NZ_CABVIB010000033.1"/>
</dbReference>
<dbReference type="EC" id="2.3.1.-" evidence="3"/>
<evidence type="ECO:0000313" key="3">
    <source>
        <dbReference type="EMBL" id="VVO29735.1"/>
    </source>
</evidence>
<keyword evidence="1" id="KW-0812">Transmembrane</keyword>
<feature type="transmembrane region" description="Helical" evidence="1">
    <location>
        <begin position="315"/>
        <end position="336"/>
    </location>
</feature>
<evidence type="ECO:0000256" key="1">
    <source>
        <dbReference type="SAM" id="Phobius"/>
    </source>
</evidence>
<name>A0A5E7ES87_PSEFL</name>
<dbReference type="GO" id="GO:0000271">
    <property type="term" value="P:polysaccharide biosynthetic process"/>
    <property type="evidence" value="ECO:0007669"/>
    <property type="project" value="TreeGrafter"/>
</dbReference>
<gene>
    <name evidence="3" type="primary">oatA</name>
    <name evidence="3" type="ORF">PS712_04915</name>
</gene>
<feature type="transmembrane region" description="Helical" evidence="1">
    <location>
        <begin position="38"/>
        <end position="60"/>
    </location>
</feature>
<dbReference type="GO" id="GO:0016747">
    <property type="term" value="F:acyltransferase activity, transferring groups other than amino-acyl groups"/>
    <property type="evidence" value="ECO:0007669"/>
    <property type="project" value="InterPro"/>
</dbReference>
<dbReference type="Proteomes" id="UP000326018">
    <property type="component" value="Unassembled WGS sequence"/>
</dbReference>
<dbReference type="EMBL" id="CABVIB010000033">
    <property type="protein sequence ID" value="VVO29735.1"/>
    <property type="molecule type" value="Genomic_DNA"/>
</dbReference>
<feature type="transmembrane region" description="Helical" evidence="1">
    <location>
        <begin position="87"/>
        <end position="108"/>
    </location>
</feature>
<evidence type="ECO:0000313" key="4">
    <source>
        <dbReference type="Proteomes" id="UP000326018"/>
    </source>
</evidence>
<dbReference type="PANTHER" id="PTHR23028:SF53">
    <property type="entry name" value="ACYL_TRANSF_3 DOMAIN-CONTAINING PROTEIN"/>
    <property type="match status" value="1"/>
</dbReference>
<feature type="transmembrane region" description="Helical" evidence="1">
    <location>
        <begin position="193"/>
        <end position="213"/>
    </location>
</feature>
<feature type="transmembrane region" description="Helical" evidence="1">
    <location>
        <begin position="225"/>
        <end position="246"/>
    </location>
</feature>
<proteinExistence type="predicted"/>
<protein>
    <submittedName>
        <fullName evidence="3">O-acetyltransferase OatA</fullName>
        <ecNumber evidence="3">2.3.1.-</ecNumber>
    </submittedName>
</protein>
<feature type="domain" description="Acyltransferase 3" evidence="2">
    <location>
        <begin position="8"/>
        <end position="334"/>
    </location>
</feature>
<feature type="transmembrane region" description="Helical" evidence="1">
    <location>
        <begin position="252"/>
        <end position="268"/>
    </location>
</feature>
<evidence type="ECO:0000259" key="2">
    <source>
        <dbReference type="Pfam" id="PF01757"/>
    </source>
</evidence>
<dbReference type="GO" id="GO:0016020">
    <property type="term" value="C:membrane"/>
    <property type="evidence" value="ECO:0007669"/>
    <property type="project" value="TreeGrafter"/>
</dbReference>
<keyword evidence="3" id="KW-0012">Acyltransferase</keyword>
<keyword evidence="1" id="KW-1133">Transmembrane helix</keyword>
<dbReference type="AlphaFoldDB" id="A0A5E7ES87"/>
<feature type="transmembrane region" description="Helical" evidence="1">
    <location>
        <begin position="157"/>
        <end position="187"/>
    </location>
</feature>
<feature type="transmembrane region" description="Helical" evidence="1">
    <location>
        <begin position="12"/>
        <end position="32"/>
    </location>
</feature>
<dbReference type="PANTHER" id="PTHR23028">
    <property type="entry name" value="ACETYLTRANSFERASE"/>
    <property type="match status" value="1"/>
</dbReference>
<keyword evidence="1" id="KW-0472">Membrane</keyword>
<accession>A0A5E7ES87</accession>
<organism evidence="3 4">
    <name type="scientific">Pseudomonas fluorescens</name>
    <dbReference type="NCBI Taxonomy" id="294"/>
    <lineage>
        <taxon>Bacteria</taxon>
        <taxon>Pseudomonadati</taxon>
        <taxon>Pseudomonadota</taxon>
        <taxon>Gammaproteobacteria</taxon>
        <taxon>Pseudomonadales</taxon>
        <taxon>Pseudomonadaceae</taxon>
        <taxon>Pseudomonas</taxon>
    </lineage>
</organism>
<sequence length="361" mass="41245">MKEGKYNRDIDVLRGMAIMLVVSYHMAAVAFIPEALKSFLALFNGSFGVDLFFVISGFLVSSSLSRALNSGLQDNFSVLRVYFARRWFRTIVPAVVWVVFWTGLSYLTPWFGDFSKNAHHALAATFQWAHIFLYVECVKGDGCGIFGYYWSLSLEEWFYLLLPLFFIVVRGRALYALISVMLVVLFYLAYQGWAMWGVFRIQPMLCGVLVYYFRAPLTEWASKVSHRWSSWSFVLLVVLACMYATAHFFGRAYFFIVLGCVSLLVLSLPDKGSLMPRGLAMLFARIGELSFSIYLVHIPLIWLVGYFYAGHAGAISMLLFNCALFLLIGLFSVLSFRWLELPSRNLGYQVSSKLELRFSRV</sequence>
<keyword evidence="3" id="KW-0808">Transferase</keyword>
<reference evidence="3 4" key="1">
    <citation type="submission" date="2019-09" db="EMBL/GenBank/DDBJ databases">
        <authorList>
            <person name="Chandra G."/>
            <person name="Truman W A."/>
        </authorList>
    </citation>
    <scope>NUCLEOTIDE SEQUENCE [LARGE SCALE GENOMIC DNA]</scope>
    <source>
        <strain evidence="3">PS712</strain>
    </source>
</reference>